<evidence type="ECO:0000313" key="1">
    <source>
        <dbReference type="EMBL" id="ETW21092.1"/>
    </source>
</evidence>
<reference evidence="1 2" key="2">
    <citation type="submission" date="2013-02" db="EMBL/GenBank/DDBJ databases">
        <title>The Genome Sequence of Plasmodium falciparum Vietnam Oak-Knoll (FVO).</title>
        <authorList>
            <consortium name="The Broad Institute Genome Sequencing Platform"/>
            <consortium name="The Broad Institute Genome Sequencing Center for Infectious Disease"/>
            <person name="Neafsey D."/>
            <person name="Cheeseman I."/>
            <person name="Volkman S."/>
            <person name="Adams J."/>
            <person name="Walker B."/>
            <person name="Young S.K."/>
            <person name="Zeng Q."/>
            <person name="Gargeya S."/>
            <person name="Fitzgerald M."/>
            <person name="Haas B."/>
            <person name="Abouelleil A."/>
            <person name="Alvarado L."/>
            <person name="Arachchi H.M."/>
            <person name="Berlin A.M."/>
            <person name="Chapman S.B."/>
            <person name="Dewar J."/>
            <person name="Goldberg J."/>
            <person name="Griggs A."/>
            <person name="Gujja S."/>
            <person name="Hansen M."/>
            <person name="Howarth C."/>
            <person name="Imamovic A."/>
            <person name="Larimer J."/>
            <person name="McCowan C."/>
            <person name="Murphy C."/>
            <person name="Neiman D."/>
            <person name="Pearson M."/>
            <person name="Priest M."/>
            <person name="Roberts A."/>
            <person name="Saif S."/>
            <person name="Shea T."/>
            <person name="Sisk P."/>
            <person name="Sykes S."/>
            <person name="Wortman J."/>
            <person name="Nusbaum C."/>
            <person name="Birren B."/>
        </authorList>
    </citation>
    <scope>NUCLEOTIDE SEQUENCE [LARGE SCALE GENOMIC DNA]</scope>
    <source>
        <strain evidence="2">Vietnam Oak-Knoll (FVO)</strain>
    </source>
</reference>
<dbReference type="Proteomes" id="UP000030690">
    <property type="component" value="Unassembled WGS sequence"/>
</dbReference>
<accession>A0A024VET2</accession>
<protein>
    <submittedName>
        <fullName evidence="1">Uncharacterized protein</fullName>
    </submittedName>
</protein>
<dbReference type="AlphaFoldDB" id="A0A024VET2"/>
<reference evidence="1 2" key="1">
    <citation type="submission" date="2013-02" db="EMBL/GenBank/DDBJ databases">
        <title>The Genome Annotation of Plasmodium falciparum Vietnam Oak-Knoll (FVO).</title>
        <authorList>
            <consortium name="The Broad Institute Genome Sequencing Platform"/>
            <consortium name="The Broad Institute Genome Sequencing Center for Infectious Disease"/>
            <person name="Neafsey D."/>
            <person name="Hoffman S."/>
            <person name="Volkman S."/>
            <person name="Rosenthal P."/>
            <person name="Walker B."/>
            <person name="Young S.K."/>
            <person name="Zeng Q."/>
            <person name="Gargeya S."/>
            <person name="Fitzgerald M."/>
            <person name="Haas B."/>
            <person name="Abouelleil A."/>
            <person name="Allen A.W."/>
            <person name="Alvarado L."/>
            <person name="Arachchi H.M."/>
            <person name="Berlin A.M."/>
            <person name="Chapman S.B."/>
            <person name="Gainer-Dewar J."/>
            <person name="Goldberg J."/>
            <person name="Griggs A."/>
            <person name="Gujja S."/>
            <person name="Hansen M."/>
            <person name="Howarth C."/>
            <person name="Imamovic A."/>
            <person name="Ireland A."/>
            <person name="Larimer J."/>
            <person name="McCowan C."/>
            <person name="Murphy C."/>
            <person name="Pearson M."/>
            <person name="Poon T.W."/>
            <person name="Priest M."/>
            <person name="Roberts A."/>
            <person name="Saif S."/>
            <person name="Shea T."/>
            <person name="Sisk P."/>
            <person name="Sykes S."/>
            <person name="Wortman J."/>
            <person name="Nusbaum C."/>
            <person name="Birren B."/>
        </authorList>
    </citation>
    <scope>NUCLEOTIDE SEQUENCE [LARGE SCALE GENOMIC DNA]</scope>
    <source>
        <strain evidence="2">Vietnam Oak-Knoll (FVO)</strain>
    </source>
</reference>
<dbReference type="EMBL" id="KI925007">
    <property type="protein sequence ID" value="ETW21092.1"/>
    <property type="molecule type" value="Genomic_DNA"/>
</dbReference>
<name>A0A024VET2_PLAFA</name>
<proteinExistence type="predicted"/>
<sequence>MIILDIERKLIQNKEIGAHKISEEDIKLLQENVTTRNKTKMDHQLKLNILQTNNLIKDLPIKIKDEKMKNFLYLFYTNKVLLQEKEELQDFFELSSTIINQKEKQIEDLKGKLKDINVPITSKK</sequence>
<evidence type="ECO:0000313" key="2">
    <source>
        <dbReference type="Proteomes" id="UP000030690"/>
    </source>
</evidence>
<organism evidence="1 2">
    <name type="scientific">Plasmodium falciparum Vietnam Oak-Knoll</name>
    <name type="common">FVO</name>
    <dbReference type="NCBI Taxonomy" id="1036723"/>
    <lineage>
        <taxon>Eukaryota</taxon>
        <taxon>Sar</taxon>
        <taxon>Alveolata</taxon>
        <taxon>Apicomplexa</taxon>
        <taxon>Aconoidasida</taxon>
        <taxon>Haemosporida</taxon>
        <taxon>Plasmodiidae</taxon>
        <taxon>Plasmodium</taxon>
        <taxon>Plasmodium (Laverania)</taxon>
    </lineage>
</organism>
<gene>
    <name evidence="1" type="ORF">PFFVO_00096</name>
</gene>